<keyword evidence="3" id="KW-1185">Reference proteome</keyword>
<name>A0ABM1XZE0_AEDAL</name>
<sequence>MAIRRFLSKRGAPDEFFSDNGTNFKGACNELARIDRECAEVVTTPSIKWTFIPPATPHMGGSWERMVRSVKEALKAFNDGRKLTDEILLTSLAEAEDAINTRPLVYLPQEAAEIEAITPNHFLRGTVKDADLKVDVSSDFAEALRDVYKRSQYLAEQMWQRWRKEYLPTINLRSKWVEDRKQLCVGDLVFIVNDGHRKNWTRGIVEEVFVGNDGRVRQRFLVNPEIPECEPEPELRAGVCGKPQGSLVTLTVYIIT</sequence>
<dbReference type="GeneID" id="134291641"/>
<dbReference type="PANTHER" id="PTHR47331">
    <property type="entry name" value="PHD-TYPE DOMAIN-CONTAINING PROTEIN"/>
    <property type="match status" value="1"/>
</dbReference>
<proteinExistence type="predicted"/>
<dbReference type="InterPro" id="IPR012337">
    <property type="entry name" value="RNaseH-like_sf"/>
</dbReference>
<dbReference type="InterPro" id="IPR040676">
    <property type="entry name" value="DUF5641"/>
</dbReference>
<dbReference type="PROSITE" id="PS50994">
    <property type="entry name" value="INTEGRASE"/>
    <property type="match status" value="1"/>
</dbReference>
<dbReference type="Proteomes" id="UP000069940">
    <property type="component" value="Unassembled WGS sequence"/>
</dbReference>
<dbReference type="RefSeq" id="XP_062715622.1">
    <property type="nucleotide sequence ID" value="XM_062859638.1"/>
</dbReference>
<reference evidence="3" key="1">
    <citation type="journal article" date="2015" name="Proc. Natl. Acad. Sci. U.S.A.">
        <title>Genome sequence of the Asian Tiger mosquito, Aedes albopictus, reveals insights into its biology, genetics, and evolution.</title>
        <authorList>
            <person name="Chen X.G."/>
            <person name="Jiang X."/>
            <person name="Gu J."/>
            <person name="Xu M."/>
            <person name="Wu Y."/>
            <person name="Deng Y."/>
            <person name="Zhang C."/>
            <person name="Bonizzoni M."/>
            <person name="Dermauw W."/>
            <person name="Vontas J."/>
            <person name="Armbruster P."/>
            <person name="Huang X."/>
            <person name="Yang Y."/>
            <person name="Zhang H."/>
            <person name="He W."/>
            <person name="Peng H."/>
            <person name="Liu Y."/>
            <person name="Wu K."/>
            <person name="Chen J."/>
            <person name="Lirakis M."/>
            <person name="Topalis P."/>
            <person name="Van Leeuwen T."/>
            <person name="Hall A.B."/>
            <person name="Jiang X."/>
            <person name="Thorpe C."/>
            <person name="Mueller R.L."/>
            <person name="Sun C."/>
            <person name="Waterhouse R.M."/>
            <person name="Yan G."/>
            <person name="Tu Z.J."/>
            <person name="Fang X."/>
            <person name="James A.A."/>
        </authorList>
    </citation>
    <scope>NUCLEOTIDE SEQUENCE [LARGE SCALE GENOMIC DNA]</scope>
    <source>
        <strain evidence="3">Foshan</strain>
    </source>
</reference>
<dbReference type="Pfam" id="PF18701">
    <property type="entry name" value="DUF5641"/>
    <property type="match status" value="1"/>
</dbReference>
<dbReference type="InterPro" id="IPR036397">
    <property type="entry name" value="RNaseH_sf"/>
</dbReference>
<evidence type="ECO:0000313" key="2">
    <source>
        <dbReference type="EnsemblMetazoa" id="AALFPA23_004269.P5129"/>
    </source>
</evidence>
<dbReference type="PANTHER" id="PTHR47331:SF1">
    <property type="entry name" value="GAG-LIKE PROTEIN"/>
    <property type="match status" value="1"/>
</dbReference>
<accession>A0ABM1XZE0</accession>
<reference evidence="2" key="2">
    <citation type="submission" date="2025-05" db="UniProtKB">
        <authorList>
            <consortium name="EnsemblMetazoa"/>
        </authorList>
    </citation>
    <scope>IDENTIFICATION</scope>
    <source>
        <strain evidence="2">Foshan</strain>
    </source>
</reference>
<feature type="domain" description="Integrase catalytic" evidence="1">
    <location>
        <begin position="1"/>
        <end position="127"/>
    </location>
</feature>
<protein>
    <recommendedName>
        <fullName evidence="1">Integrase catalytic domain-containing protein</fullName>
    </recommendedName>
</protein>
<dbReference type="EnsemblMetazoa" id="AALFPA23_004269.R5129">
    <property type="protein sequence ID" value="AALFPA23_004269.P5129"/>
    <property type="gene ID" value="AALFPA23_004269"/>
</dbReference>
<organism evidence="2 3">
    <name type="scientific">Aedes albopictus</name>
    <name type="common">Asian tiger mosquito</name>
    <name type="synonym">Stegomyia albopicta</name>
    <dbReference type="NCBI Taxonomy" id="7160"/>
    <lineage>
        <taxon>Eukaryota</taxon>
        <taxon>Metazoa</taxon>
        <taxon>Ecdysozoa</taxon>
        <taxon>Arthropoda</taxon>
        <taxon>Hexapoda</taxon>
        <taxon>Insecta</taxon>
        <taxon>Pterygota</taxon>
        <taxon>Neoptera</taxon>
        <taxon>Endopterygota</taxon>
        <taxon>Diptera</taxon>
        <taxon>Nematocera</taxon>
        <taxon>Culicoidea</taxon>
        <taxon>Culicidae</taxon>
        <taxon>Culicinae</taxon>
        <taxon>Aedini</taxon>
        <taxon>Aedes</taxon>
        <taxon>Stegomyia</taxon>
    </lineage>
</organism>
<dbReference type="InterPro" id="IPR001584">
    <property type="entry name" value="Integrase_cat-core"/>
</dbReference>
<dbReference type="SUPFAM" id="SSF53098">
    <property type="entry name" value="Ribonuclease H-like"/>
    <property type="match status" value="1"/>
</dbReference>
<evidence type="ECO:0000259" key="1">
    <source>
        <dbReference type="PROSITE" id="PS50994"/>
    </source>
</evidence>
<dbReference type="Gene3D" id="3.30.420.10">
    <property type="entry name" value="Ribonuclease H-like superfamily/Ribonuclease H"/>
    <property type="match status" value="1"/>
</dbReference>
<evidence type="ECO:0000313" key="3">
    <source>
        <dbReference type="Proteomes" id="UP000069940"/>
    </source>
</evidence>